<comment type="caution">
    <text evidence="2">The sequence shown here is derived from an EMBL/GenBank/DDBJ whole genome shotgun (WGS) entry which is preliminary data.</text>
</comment>
<proteinExistence type="predicted"/>
<feature type="compositionally biased region" description="Polar residues" evidence="1">
    <location>
        <begin position="67"/>
        <end position="77"/>
    </location>
</feature>
<evidence type="ECO:0000256" key="1">
    <source>
        <dbReference type="SAM" id="MobiDB-lite"/>
    </source>
</evidence>
<feature type="region of interest" description="Disordered" evidence="1">
    <location>
        <begin position="1"/>
        <end position="107"/>
    </location>
</feature>
<name>A0A1V6RV28_9EURO</name>
<reference evidence="3" key="1">
    <citation type="journal article" date="2017" name="Nat. Microbiol.">
        <title>Global analysis of biosynthetic gene clusters reveals vast potential of secondary metabolite production in Penicillium species.</title>
        <authorList>
            <person name="Nielsen J.C."/>
            <person name="Grijseels S."/>
            <person name="Prigent S."/>
            <person name="Ji B."/>
            <person name="Dainat J."/>
            <person name="Nielsen K.F."/>
            <person name="Frisvad J.C."/>
            <person name="Workman M."/>
            <person name="Nielsen J."/>
        </authorList>
    </citation>
    <scope>NUCLEOTIDE SEQUENCE [LARGE SCALE GENOMIC DNA]</scope>
    <source>
        <strain evidence="3">IBT 29486</strain>
    </source>
</reference>
<dbReference type="STRING" id="29845.A0A1V6RV28"/>
<accession>A0A1V6RV28</accession>
<dbReference type="AlphaFoldDB" id="A0A1V6RV28"/>
<protein>
    <submittedName>
        <fullName evidence="2">Uncharacterized protein</fullName>
    </submittedName>
</protein>
<evidence type="ECO:0000313" key="2">
    <source>
        <dbReference type="EMBL" id="OQE05637.1"/>
    </source>
</evidence>
<dbReference type="Proteomes" id="UP000191518">
    <property type="component" value="Unassembled WGS sequence"/>
</dbReference>
<sequence>MRSTTSRRATGIPLSVALFPSSKRDLEAGGPGQGTLKTRKSTRRAEDSSIVVRPSPRQIRTVAATRSPISANPSSQETELRDEEEYFHNDVPLSPPRSGTEPTSMSIEDTDPFLASLVPTGTFEPYVESLSGQFDAADRSFGVQLDGIGDYFGMDTGMDDSN</sequence>
<dbReference type="EMBL" id="MDYP01000023">
    <property type="protein sequence ID" value="OQE05637.1"/>
    <property type="molecule type" value="Genomic_DNA"/>
</dbReference>
<keyword evidence="3" id="KW-1185">Reference proteome</keyword>
<organism evidence="2 3">
    <name type="scientific">Penicillium vulpinum</name>
    <dbReference type="NCBI Taxonomy" id="29845"/>
    <lineage>
        <taxon>Eukaryota</taxon>
        <taxon>Fungi</taxon>
        <taxon>Dikarya</taxon>
        <taxon>Ascomycota</taxon>
        <taxon>Pezizomycotina</taxon>
        <taxon>Eurotiomycetes</taxon>
        <taxon>Eurotiomycetidae</taxon>
        <taxon>Eurotiales</taxon>
        <taxon>Aspergillaceae</taxon>
        <taxon>Penicillium</taxon>
    </lineage>
</organism>
<evidence type="ECO:0000313" key="3">
    <source>
        <dbReference type="Proteomes" id="UP000191518"/>
    </source>
</evidence>
<gene>
    <name evidence="2" type="ORF">PENVUL_c023G08191</name>
</gene>